<proteinExistence type="predicted"/>
<evidence type="ECO:0000256" key="1">
    <source>
        <dbReference type="SAM" id="Phobius"/>
    </source>
</evidence>
<dbReference type="Proteomes" id="UP000297475">
    <property type="component" value="Unassembled WGS sequence"/>
</dbReference>
<keyword evidence="1" id="KW-0812">Transmembrane</keyword>
<sequence length="362" mass="39539">MQVNQTEGAMTAPAEAGTSQLTLALLALAALLAWTLIAPDPWRLVLPERADIQLDDQTYRVSERQWRQAFARSVQALDDAEGVAVQRFEGAIAERVEAAFDTPRNRVEEAADWYYSLPGHSARALSSAGSLWGTDQDQAMAERLQDRLFPPEAWPAENEQLLDDLVGEMALLSQQTLRTLRHHVQQSLAHAQVEQTGSRPVAANIDLASDWQAEHYFLQFLQDDRLLLESSAALSASALGTIAARRGAQMAAARLASRGAAGGMAASGLTACAATGPVAWLCGIGFFAGSLVATEWAILTLDEVRNRDTFEALLEAEINRLQAQYEQHLIIVLTEALRAEFVSRQSLLAQQVRPIDLLFAQP</sequence>
<reference evidence="2 3" key="1">
    <citation type="submission" date="2019-04" db="EMBL/GenBank/DDBJ databases">
        <title>Natronospirillum operosus gen. nov., sp. nov., a haloalkaliphilic satellite isolated from decaying biomass of laboratory culture of cyanobacterium Geitlerinema sp. and proposal of Natronospirillaceae fam. nov. and Saccharospirillaceae fam. nov.</title>
        <authorList>
            <person name="Kevbrin V."/>
            <person name="Boltyanskaya Y."/>
            <person name="Koziaeva V."/>
            <person name="Grouzdev D.S."/>
            <person name="Park M."/>
            <person name="Cho J."/>
        </authorList>
    </citation>
    <scope>NUCLEOTIDE SEQUENCE [LARGE SCALE GENOMIC DNA]</scope>
    <source>
        <strain evidence="2 3">G-116</strain>
    </source>
</reference>
<dbReference type="OrthoDB" id="3199629at2"/>
<dbReference type="AlphaFoldDB" id="A0A4Z0WG45"/>
<comment type="caution">
    <text evidence="2">The sequence shown here is derived from an EMBL/GenBank/DDBJ whole genome shotgun (WGS) entry which is preliminary data.</text>
</comment>
<feature type="transmembrane region" description="Helical" evidence="1">
    <location>
        <begin position="20"/>
        <end position="39"/>
    </location>
</feature>
<name>A0A4Z0WG45_9GAMM</name>
<evidence type="ECO:0000313" key="3">
    <source>
        <dbReference type="Proteomes" id="UP000297475"/>
    </source>
</evidence>
<gene>
    <name evidence="2" type="ORF">E4656_00405</name>
</gene>
<keyword evidence="1" id="KW-0472">Membrane</keyword>
<protein>
    <submittedName>
        <fullName evidence="2">Uncharacterized protein</fullName>
    </submittedName>
</protein>
<keyword evidence="1" id="KW-1133">Transmembrane helix</keyword>
<dbReference type="RefSeq" id="WP_135480168.1">
    <property type="nucleotide sequence ID" value="NZ_SRMF01000001.1"/>
</dbReference>
<keyword evidence="3" id="KW-1185">Reference proteome</keyword>
<dbReference type="EMBL" id="SRMF01000001">
    <property type="protein sequence ID" value="TGG94927.1"/>
    <property type="molecule type" value="Genomic_DNA"/>
</dbReference>
<accession>A0A4Z0WG45</accession>
<evidence type="ECO:0000313" key="2">
    <source>
        <dbReference type="EMBL" id="TGG94927.1"/>
    </source>
</evidence>
<organism evidence="2 3">
    <name type="scientific">Natronospirillum operosum</name>
    <dbReference type="NCBI Taxonomy" id="2759953"/>
    <lineage>
        <taxon>Bacteria</taxon>
        <taxon>Pseudomonadati</taxon>
        <taxon>Pseudomonadota</taxon>
        <taxon>Gammaproteobacteria</taxon>
        <taxon>Oceanospirillales</taxon>
        <taxon>Natronospirillaceae</taxon>
        <taxon>Natronospirillum</taxon>
    </lineage>
</organism>